<dbReference type="PANTHER" id="PTHR10458">
    <property type="entry name" value="PEPTIDE DEFORMYLASE"/>
    <property type="match status" value="1"/>
</dbReference>
<evidence type="ECO:0000313" key="2">
    <source>
        <dbReference type="EMBL" id="NMF55137.1"/>
    </source>
</evidence>
<dbReference type="GO" id="GO:0042586">
    <property type="term" value="F:peptide deformylase activity"/>
    <property type="evidence" value="ECO:0007669"/>
    <property type="project" value="UniProtKB-EC"/>
</dbReference>
<dbReference type="NCBIfam" id="NF006670">
    <property type="entry name" value="PRK09218.1"/>
    <property type="match status" value="1"/>
</dbReference>
<dbReference type="PANTHER" id="PTHR10458:SF22">
    <property type="entry name" value="PEPTIDE DEFORMYLASE"/>
    <property type="match status" value="1"/>
</dbReference>
<dbReference type="EC" id="3.5.1.88" evidence="2"/>
<dbReference type="EMBL" id="JABBCP010000001">
    <property type="protein sequence ID" value="NMF55137.1"/>
    <property type="molecule type" value="Genomic_DNA"/>
</dbReference>
<dbReference type="CDD" id="cd00487">
    <property type="entry name" value="Pep_deformylase"/>
    <property type="match status" value="1"/>
</dbReference>
<reference evidence="2 3" key="1">
    <citation type="submission" date="2020-04" db="EMBL/GenBank/DDBJ databases">
        <title>Collinsella sp. KGMB02528 nov., an anaerobic actinobacterium isolated from human feces.</title>
        <authorList>
            <person name="Han K.-I."/>
            <person name="Eom M.K."/>
            <person name="Kim J.-S."/>
            <person name="Lee K.C."/>
            <person name="Suh M.K."/>
            <person name="Park S.-H."/>
            <person name="Lee J.H."/>
            <person name="Kang S.W."/>
            <person name="Park J.-E."/>
            <person name="Oh B.S."/>
            <person name="Yu S.Y."/>
            <person name="Choi S.-H."/>
            <person name="Lee D.H."/>
            <person name="Yoon H."/>
            <person name="Kim B.-Y."/>
            <person name="Lee J.H."/>
            <person name="Lee J.-S."/>
        </authorList>
    </citation>
    <scope>NUCLEOTIDE SEQUENCE [LARGE SCALE GENOMIC DNA]</scope>
    <source>
        <strain evidence="2 3">KGMB02528</strain>
    </source>
</reference>
<proteinExistence type="inferred from homology"/>
<accession>A0A7X9UBJ6</accession>
<keyword evidence="3" id="KW-1185">Reference proteome</keyword>
<dbReference type="PRINTS" id="PR01576">
    <property type="entry name" value="PDEFORMYLASE"/>
</dbReference>
<sequence>MVCNIVTSPIMLRMPSAPATPEDIAIGRDLADTLAAHSHECVGLAANMIGKRKCVIAVADGPHALVMFNPRIIERRDEYQTEEACLSLEGTRPCTRYHSIRVTYLDDAWREHTRSFSGFTAQIIQHECDHCKGIVI</sequence>
<dbReference type="RefSeq" id="WP_169276853.1">
    <property type="nucleotide sequence ID" value="NZ_JABBCP010000001.1"/>
</dbReference>
<gene>
    <name evidence="2" type="ORF">HF320_02150</name>
</gene>
<comment type="caution">
    <text evidence="2">The sequence shown here is derived from an EMBL/GenBank/DDBJ whole genome shotgun (WGS) entry which is preliminary data.</text>
</comment>
<comment type="similarity">
    <text evidence="1">Belongs to the polypeptide deformylase family.</text>
</comment>
<dbReference type="Proteomes" id="UP000546970">
    <property type="component" value="Unassembled WGS sequence"/>
</dbReference>
<dbReference type="SUPFAM" id="SSF56420">
    <property type="entry name" value="Peptide deformylase"/>
    <property type="match status" value="1"/>
</dbReference>
<dbReference type="InterPro" id="IPR036821">
    <property type="entry name" value="Peptide_deformylase_sf"/>
</dbReference>
<name>A0A7X9UBJ6_9ACTN</name>
<dbReference type="Pfam" id="PF01327">
    <property type="entry name" value="Pep_deformylase"/>
    <property type="match status" value="1"/>
</dbReference>
<protein>
    <submittedName>
        <fullName evidence="2">Peptide deformylase</fullName>
        <ecNumber evidence="2">3.5.1.88</ecNumber>
    </submittedName>
</protein>
<dbReference type="AlphaFoldDB" id="A0A7X9UBJ6"/>
<keyword evidence="2" id="KW-0378">Hydrolase</keyword>
<dbReference type="Gene3D" id="3.90.45.10">
    <property type="entry name" value="Peptide deformylase"/>
    <property type="match status" value="1"/>
</dbReference>
<organism evidence="2 3">
    <name type="scientific">Collinsella acetigenes</name>
    <dbReference type="NCBI Taxonomy" id="2713419"/>
    <lineage>
        <taxon>Bacteria</taxon>
        <taxon>Bacillati</taxon>
        <taxon>Actinomycetota</taxon>
        <taxon>Coriobacteriia</taxon>
        <taxon>Coriobacteriales</taxon>
        <taxon>Coriobacteriaceae</taxon>
        <taxon>Collinsella</taxon>
    </lineage>
</organism>
<dbReference type="InterPro" id="IPR023635">
    <property type="entry name" value="Peptide_deformylase"/>
</dbReference>
<evidence type="ECO:0000256" key="1">
    <source>
        <dbReference type="ARBA" id="ARBA00010759"/>
    </source>
</evidence>
<evidence type="ECO:0000313" key="3">
    <source>
        <dbReference type="Proteomes" id="UP000546970"/>
    </source>
</evidence>
<dbReference type="PIRSF" id="PIRSF004749">
    <property type="entry name" value="Pep_def"/>
    <property type="match status" value="1"/>
</dbReference>